<organism evidence="1 2">
    <name type="scientific">Ditylenchus dipsaci</name>
    <dbReference type="NCBI Taxonomy" id="166011"/>
    <lineage>
        <taxon>Eukaryota</taxon>
        <taxon>Metazoa</taxon>
        <taxon>Ecdysozoa</taxon>
        <taxon>Nematoda</taxon>
        <taxon>Chromadorea</taxon>
        <taxon>Rhabditida</taxon>
        <taxon>Tylenchina</taxon>
        <taxon>Tylenchomorpha</taxon>
        <taxon>Sphaerularioidea</taxon>
        <taxon>Anguinidae</taxon>
        <taxon>Anguininae</taxon>
        <taxon>Ditylenchus</taxon>
    </lineage>
</organism>
<accession>A0A915DKD6</accession>
<evidence type="ECO:0000313" key="1">
    <source>
        <dbReference type="Proteomes" id="UP000887574"/>
    </source>
</evidence>
<keyword evidence="1" id="KW-1185">Reference proteome</keyword>
<dbReference type="Proteomes" id="UP000887574">
    <property type="component" value="Unplaced"/>
</dbReference>
<reference evidence="2" key="1">
    <citation type="submission" date="2022-11" db="UniProtKB">
        <authorList>
            <consortium name="WormBaseParasite"/>
        </authorList>
    </citation>
    <scope>IDENTIFICATION</scope>
</reference>
<sequence length="103" mass="12003">MSSDSENEELSYMARHPIDHKEVSRTGRRVIWANDFHTLSDRLVSAKIEGLQYFCCNRKSIVVNGQKKNCKGKGFARNSDRYFYVTKDHFHNSKVLECLNMDV</sequence>
<proteinExistence type="predicted"/>
<dbReference type="AlphaFoldDB" id="A0A915DKD6"/>
<protein>
    <submittedName>
        <fullName evidence="2">Uncharacterized protein</fullName>
    </submittedName>
</protein>
<dbReference type="WBParaSite" id="jg20470">
    <property type="protein sequence ID" value="jg20470"/>
    <property type="gene ID" value="jg20470"/>
</dbReference>
<name>A0A915DKD6_9BILA</name>
<evidence type="ECO:0000313" key="2">
    <source>
        <dbReference type="WBParaSite" id="jg20470"/>
    </source>
</evidence>